<evidence type="ECO:0000259" key="9">
    <source>
        <dbReference type="Pfam" id="PF01061"/>
    </source>
</evidence>
<comment type="similarity">
    <text evidence="2">Belongs to the ABC-2 integral membrane protein family.</text>
</comment>
<keyword evidence="5 8" id="KW-0812">Transmembrane</keyword>
<keyword evidence="3" id="KW-0813">Transport</keyword>
<evidence type="ECO:0000256" key="2">
    <source>
        <dbReference type="ARBA" id="ARBA00007783"/>
    </source>
</evidence>
<dbReference type="PRINTS" id="PR00164">
    <property type="entry name" value="ABC2TRNSPORT"/>
</dbReference>
<dbReference type="GO" id="GO:0015920">
    <property type="term" value="P:lipopolysaccharide transport"/>
    <property type="evidence" value="ECO:0007669"/>
    <property type="project" value="TreeGrafter"/>
</dbReference>
<feature type="transmembrane region" description="Helical" evidence="8">
    <location>
        <begin position="37"/>
        <end position="60"/>
    </location>
</feature>
<evidence type="ECO:0000256" key="4">
    <source>
        <dbReference type="ARBA" id="ARBA00022475"/>
    </source>
</evidence>
<dbReference type="AlphaFoldDB" id="A0A0A0D7T4"/>
<proteinExistence type="inferred from homology"/>
<keyword evidence="6 8" id="KW-1133">Transmembrane helix</keyword>
<evidence type="ECO:0000256" key="1">
    <source>
        <dbReference type="ARBA" id="ARBA00004429"/>
    </source>
</evidence>
<dbReference type="InterPro" id="IPR013525">
    <property type="entry name" value="ABC2_TM"/>
</dbReference>
<organism evidence="10 11">
    <name type="scientific">Inquilinus limosus MP06</name>
    <dbReference type="NCBI Taxonomy" id="1398085"/>
    <lineage>
        <taxon>Bacteria</taxon>
        <taxon>Pseudomonadati</taxon>
        <taxon>Pseudomonadota</taxon>
        <taxon>Alphaproteobacteria</taxon>
        <taxon>Rhodospirillales</taxon>
        <taxon>Rhodospirillaceae</taxon>
        <taxon>Inquilinus</taxon>
    </lineage>
</organism>
<evidence type="ECO:0000256" key="3">
    <source>
        <dbReference type="ARBA" id="ARBA00022448"/>
    </source>
</evidence>
<keyword evidence="7 8" id="KW-0472">Membrane</keyword>
<dbReference type="OrthoDB" id="8479094at2"/>
<accession>A0A0A0D7T4</accession>
<reference evidence="10 11" key="1">
    <citation type="submission" date="2014-01" db="EMBL/GenBank/DDBJ databases">
        <title>Genome sequence determination for a cystic fibrosis isolate, Inquilinus limosus.</title>
        <authorList>
            <person name="Pino M."/>
            <person name="Di Conza J."/>
            <person name="Gutkind G."/>
        </authorList>
    </citation>
    <scope>NUCLEOTIDE SEQUENCE [LARGE SCALE GENOMIC DNA]</scope>
    <source>
        <strain evidence="10 11">MP06</strain>
    </source>
</reference>
<evidence type="ECO:0000256" key="5">
    <source>
        <dbReference type="ARBA" id="ARBA00022692"/>
    </source>
</evidence>
<dbReference type="Proteomes" id="UP000029995">
    <property type="component" value="Unassembled WGS sequence"/>
</dbReference>
<comment type="subcellular location">
    <subcellularLocation>
        <location evidence="1">Cell inner membrane</location>
        <topology evidence="1">Multi-pass membrane protein</topology>
    </subcellularLocation>
</comment>
<evidence type="ECO:0000256" key="7">
    <source>
        <dbReference type="ARBA" id="ARBA00023136"/>
    </source>
</evidence>
<gene>
    <name evidence="10" type="ORF">P409_17825</name>
</gene>
<feature type="transmembrane region" description="Helical" evidence="8">
    <location>
        <begin position="122"/>
        <end position="141"/>
    </location>
</feature>
<evidence type="ECO:0000313" key="11">
    <source>
        <dbReference type="Proteomes" id="UP000029995"/>
    </source>
</evidence>
<dbReference type="GO" id="GO:0140359">
    <property type="term" value="F:ABC-type transporter activity"/>
    <property type="evidence" value="ECO:0007669"/>
    <property type="project" value="InterPro"/>
</dbReference>
<evidence type="ECO:0000256" key="8">
    <source>
        <dbReference type="SAM" id="Phobius"/>
    </source>
</evidence>
<comment type="caution">
    <text evidence="10">The sequence shown here is derived from an EMBL/GenBank/DDBJ whole genome shotgun (WGS) entry which is preliminary data.</text>
</comment>
<feature type="transmembrane region" description="Helical" evidence="8">
    <location>
        <begin position="179"/>
        <end position="200"/>
    </location>
</feature>
<sequence>MTVLARPRLGTALAVQVRVLVSLMLREMRMHAKHSRLSYLLEMLEPMLQLSMMMAVFSAIGRQADFGTSMLLFLGTGMIPYFTFMHISSKAMTALRGGGLTKGVPLVKPLDLLLARAFLETLQLAVVAILLFSFIHIVMGVPEAAPIQPLKVVSAFLVIAATAIGVGIVNGVIGSFFRLWAVVYGVFGRSLLFLSAVFYVPDYMPAQIRDWLVWNPVLHGVEWFRTGFYLTYPTVCLDKTYLLSWALGSIFFGLVLERALRTRRMTAK</sequence>
<dbReference type="PANTHER" id="PTHR30413">
    <property type="entry name" value="INNER MEMBRANE TRANSPORT PERMEASE"/>
    <property type="match status" value="1"/>
</dbReference>
<dbReference type="Pfam" id="PF01061">
    <property type="entry name" value="ABC2_membrane"/>
    <property type="match status" value="1"/>
</dbReference>
<keyword evidence="4" id="KW-1003">Cell membrane</keyword>
<name>A0A0A0D7T4_9PROT</name>
<feature type="transmembrane region" description="Helical" evidence="8">
    <location>
        <begin position="66"/>
        <end position="87"/>
    </location>
</feature>
<dbReference type="GO" id="GO:0043190">
    <property type="term" value="C:ATP-binding cassette (ABC) transporter complex"/>
    <property type="evidence" value="ECO:0007669"/>
    <property type="project" value="InterPro"/>
</dbReference>
<dbReference type="RefSeq" id="WP_034840514.1">
    <property type="nucleotide sequence ID" value="NZ_JANX01000228.1"/>
</dbReference>
<evidence type="ECO:0000313" key="10">
    <source>
        <dbReference type="EMBL" id="KGM33067.1"/>
    </source>
</evidence>
<feature type="transmembrane region" description="Helical" evidence="8">
    <location>
        <begin position="153"/>
        <end position="172"/>
    </location>
</feature>
<protein>
    <recommendedName>
        <fullName evidence="9">ABC-2 type transporter transmembrane domain-containing protein</fullName>
    </recommendedName>
</protein>
<feature type="domain" description="ABC-2 type transporter transmembrane" evidence="9">
    <location>
        <begin position="21"/>
        <end position="229"/>
    </location>
</feature>
<dbReference type="PANTHER" id="PTHR30413:SF8">
    <property type="entry name" value="TRANSPORT PERMEASE PROTEIN"/>
    <property type="match status" value="1"/>
</dbReference>
<dbReference type="InterPro" id="IPR000412">
    <property type="entry name" value="ABC_2_transport"/>
</dbReference>
<evidence type="ECO:0000256" key="6">
    <source>
        <dbReference type="ARBA" id="ARBA00022989"/>
    </source>
</evidence>
<feature type="transmembrane region" description="Helical" evidence="8">
    <location>
        <begin position="242"/>
        <end position="260"/>
    </location>
</feature>
<dbReference type="EMBL" id="JANX01000228">
    <property type="protein sequence ID" value="KGM33067.1"/>
    <property type="molecule type" value="Genomic_DNA"/>
</dbReference>